<evidence type="ECO:0000313" key="2">
    <source>
        <dbReference type="Proteomes" id="UP000468388"/>
    </source>
</evidence>
<dbReference type="AlphaFoldDB" id="A0A6N8JCG3"/>
<evidence type="ECO:0000313" key="1">
    <source>
        <dbReference type="EMBL" id="MVT41802.1"/>
    </source>
</evidence>
<dbReference type="OrthoDB" id="9821556at2"/>
<reference evidence="1 2" key="1">
    <citation type="submission" date="2019-12" db="EMBL/GenBank/DDBJ databases">
        <title>The draft genomic sequence of strain Chitinophaga oryziterrae JCM 16595.</title>
        <authorList>
            <person name="Zhang X."/>
        </authorList>
    </citation>
    <scope>NUCLEOTIDE SEQUENCE [LARGE SCALE GENOMIC DNA]</scope>
    <source>
        <strain evidence="1 2">JCM 16595</strain>
    </source>
</reference>
<sequence length="177" mass="20474">MSKLTKYYGEITNLTNGDMTIDSLFAENWVEKTKKNNFKTGLRSTIITIFDELSFWIDNIIDREYSLTVTFEFEKQGYLVNKLIPKGLLYGLKFRDKTIVGLQMTNSTQSKDMATLLFAAHPGIPFYTFDDLILTDIDSFDELGLFVQKLKKKFKIDKVSFDLPENIIENGSPKFYN</sequence>
<dbReference type="EMBL" id="WRXO01000003">
    <property type="protein sequence ID" value="MVT41802.1"/>
    <property type="molecule type" value="Genomic_DNA"/>
</dbReference>
<keyword evidence="2" id="KW-1185">Reference proteome</keyword>
<gene>
    <name evidence="1" type="ORF">GO495_14525</name>
</gene>
<proteinExistence type="predicted"/>
<organism evidence="1 2">
    <name type="scientific">Chitinophaga oryziterrae</name>
    <dbReference type="NCBI Taxonomy" id="1031224"/>
    <lineage>
        <taxon>Bacteria</taxon>
        <taxon>Pseudomonadati</taxon>
        <taxon>Bacteroidota</taxon>
        <taxon>Chitinophagia</taxon>
        <taxon>Chitinophagales</taxon>
        <taxon>Chitinophagaceae</taxon>
        <taxon>Chitinophaga</taxon>
    </lineage>
</organism>
<dbReference type="RefSeq" id="WP_157300422.1">
    <property type="nucleotide sequence ID" value="NZ_BAAAZB010000006.1"/>
</dbReference>
<name>A0A6N8JCG3_9BACT</name>
<accession>A0A6N8JCG3</accession>
<protein>
    <submittedName>
        <fullName evidence="1">Uncharacterized protein</fullName>
    </submittedName>
</protein>
<dbReference type="Proteomes" id="UP000468388">
    <property type="component" value="Unassembled WGS sequence"/>
</dbReference>
<comment type="caution">
    <text evidence="1">The sequence shown here is derived from an EMBL/GenBank/DDBJ whole genome shotgun (WGS) entry which is preliminary data.</text>
</comment>